<reference evidence="1 2" key="1">
    <citation type="submission" date="2022-08" db="EMBL/GenBank/DDBJ databases">
        <title>Reclassification of Massilia species as members of the genera Telluria, Duganella, Pseudoduganella, Mokoshia gen. nov. and Zemynaea gen. nov. using orthogonal and non-orthogonal genome-based approaches.</title>
        <authorList>
            <person name="Bowman J.P."/>
        </authorList>
    </citation>
    <scope>NUCLEOTIDE SEQUENCE [LARGE SCALE GENOMIC DNA]</scope>
    <source>
        <strain evidence="1 2">JCM 31606</strain>
    </source>
</reference>
<dbReference type="RefSeq" id="WP_258810171.1">
    <property type="nucleotide sequence ID" value="NZ_JANUGU010000001.1"/>
</dbReference>
<dbReference type="Proteomes" id="UP001204621">
    <property type="component" value="Unassembled WGS sequence"/>
</dbReference>
<evidence type="ECO:0000313" key="1">
    <source>
        <dbReference type="EMBL" id="MCS0657004.1"/>
    </source>
</evidence>
<dbReference type="EMBL" id="JANUGU010000001">
    <property type="protein sequence ID" value="MCS0657004.1"/>
    <property type="molecule type" value="Genomic_DNA"/>
</dbReference>
<keyword evidence="2" id="KW-1185">Reference proteome</keyword>
<proteinExistence type="predicted"/>
<protein>
    <submittedName>
        <fullName evidence="1">Uncharacterized protein</fullName>
    </submittedName>
</protein>
<comment type="caution">
    <text evidence="1">The sequence shown here is derived from an EMBL/GenBank/DDBJ whole genome shotgun (WGS) entry which is preliminary data.</text>
</comment>
<name>A0ABT2CT46_9BURK</name>
<organism evidence="1 2">
    <name type="scientific">Massilia terrae</name>
    <dbReference type="NCBI Taxonomy" id="1811224"/>
    <lineage>
        <taxon>Bacteria</taxon>
        <taxon>Pseudomonadati</taxon>
        <taxon>Pseudomonadota</taxon>
        <taxon>Betaproteobacteria</taxon>
        <taxon>Burkholderiales</taxon>
        <taxon>Oxalobacteraceae</taxon>
        <taxon>Telluria group</taxon>
        <taxon>Massilia</taxon>
    </lineage>
</organism>
<accession>A0ABT2CT46</accession>
<sequence length="141" mass="15911">MLISFVSRNNDLEGYWALGKLYAHALSHATNTVELDLLSGQLIPADAQFAAMIHTYSRMFARLLRGLGMPHDRVREARIRVQFDVPVQQGHYPLQSYAKPLEATLDIRDLGGSTYSLKALSWCHPHDPHIEARSTRATVEK</sequence>
<evidence type="ECO:0000313" key="2">
    <source>
        <dbReference type="Proteomes" id="UP001204621"/>
    </source>
</evidence>
<gene>
    <name evidence="1" type="ORF">NX778_02880</name>
</gene>